<reference evidence="1 2" key="1">
    <citation type="submission" date="2018-06" db="EMBL/GenBank/DDBJ databases">
        <authorList>
            <consortium name="Pathogen Informatics"/>
            <person name="Doyle S."/>
        </authorList>
    </citation>
    <scope>NUCLEOTIDE SEQUENCE [LARGE SCALE GENOMIC DNA]</scope>
    <source>
        <strain evidence="1 2">NCTC11807</strain>
    </source>
</reference>
<proteinExistence type="predicted"/>
<sequence length="42" mass="4563">MVCGPVGYFAVTSISATVDKIAKVINARRFSSLFSPVLNFKK</sequence>
<organism evidence="1 2">
    <name type="scientific">Staphylococcus saccharolyticus</name>
    <dbReference type="NCBI Taxonomy" id="33028"/>
    <lineage>
        <taxon>Bacteria</taxon>
        <taxon>Bacillati</taxon>
        <taxon>Bacillota</taxon>
        <taxon>Bacilli</taxon>
        <taxon>Bacillales</taxon>
        <taxon>Staphylococcaceae</taxon>
        <taxon>Staphylococcus</taxon>
    </lineage>
</organism>
<gene>
    <name evidence="1" type="ORF">NCTC11807_02659</name>
</gene>
<protein>
    <submittedName>
        <fullName evidence="1">Uncharacterized protein</fullName>
    </submittedName>
</protein>
<evidence type="ECO:0000313" key="1">
    <source>
        <dbReference type="EMBL" id="SUM74542.1"/>
    </source>
</evidence>
<keyword evidence="2" id="KW-1185">Reference proteome</keyword>
<accession>A0A380HAY7</accession>
<dbReference type="EMBL" id="UHDZ01000001">
    <property type="protein sequence ID" value="SUM74542.1"/>
    <property type="molecule type" value="Genomic_DNA"/>
</dbReference>
<evidence type="ECO:0000313" key="2">
    <source>
        <dbReference type="Proteomes" id="UP000255425"/>
    </source>
</evidence>
<name>A0A380HAY7_9STAP</name>
<dbReference type="AlphaFoldDB" id="A0A380HAY7"/>
<dbReference type="Proteomes" id="UP000255425">
    <property type="component" value="Unassembled WGS sequence"/>
</dbReference>